<reference evidence="1 2" key="2">
    <citation type="journal article" date="2016" name="Science">
        <title>A bacterium that degrades and assimilates poly(ethylene terephthalate).</title>
        <authorList>
            <person name="Yoshida S."/>
            <person name="Hiraga K."/>
            <person name="Takehana T."/>
            <person name="Taniguchi I."/>
            <person name="Yamaji H."/>
            <person name="Maeda Y."/>
            <person name="Toyohara K."/>
            <person name="Miyamoto K."/>
            <person name="Kimura Y."/>
            <person name="Oda K."/>
        </authorList>
    </citation>
    <scope>NUCLEOTIDE SEQUENCE [LARGE SCALE GENOMIC DNA]</scope>
    <source>
        <strain evidence="2">NBRC 110686 / TISTR 2288 / 201-F6</strain>
    </source>
</reference>
<organism evidence="1 2">
    <name type="scientific">Piscinibacter sakaiensis</name>
    <name type="common">Ideonella sakaiensis</name>
    <dbReference type="NCBI Taxonomy" id="1547922"/>
    <lineage>
        <taxon>Bacteria</taxon>
        <taxon>Pseudomonadati</taxon>
        <taxon>Pseudomonadota</taxon>
        <taxon>Betaproteobacteria</taxon>
        <taxon>Burkholderiales</taxon>
        <taxon>Sphaerotilaceae</taxon>
        <taxon>Piscinibacter</taxon>
    </lineage>
</organism>
<reference evidence="2" key="1">
    <citation type="submission" date="2015-07" db="EMBL/GenBank/DDBJ databases">
        <title>Discovery of a poly(ethylene terephthalate assimilation.</title>
        <authorList>
            <person name="Yoshida S."/>
            <person name="Hiraga K."/>
            <person name="Takehana T."/>
            <person name="Taniguchi I."/>
            <person name="Yamaji H."/>
            <person name="Maeda Y."/>
            <person name="Toyohara K."/>
            <person name="Miyamoto K."/>
            <person name="Kimura Y."/>
            <person name="Oda K."/>
        </authorList>
    </citation>
    <scope>NUCLEOTIDE SEQUENCE [LARGE SCALE GENOMIC DNA]</scope>
    <source>
        <strain evidence="2">NBRC 110686 / TISTR 2288 / 201-F6</strain>
    </source>
</reference>
<gene>
    <name evidence="1" type="ORF">ISF6_0428</name>
</gene>
<accession>A0A0K8P913</accession>
<name>A0A0K8P913_PISS1</name>
<dbReference type="STRING" id="1547922.ISF6_0428"/>
<evidence type="ECO:0008006" key="3">
    <source>
        <dbReference type="Google" id="ProtNLM"/>
    </source>
</evidence>
<dbReference type="Proteomes" id="UP000037660">
    <property type="component" value="Unassembled WGS sequence"/>
</dbReference>
<dbReference type="NCBIfam" id="NF041551">
    <property type="entry name" value="YlcI_YnfO_N"/>
    <property type="match status" value="1"/>
</dbReference>
<dbReference type="AlphaFoldDB" id="A0A0K8P913"/>
<comment type="caution">
    <text evidence="1">The sequence shown here is derived from an EMBL/GenBank/DDBJ whole genome shotgun (WGS) entry which is preliminary data.</text>
</comment>
<protein>
    <recommendedName>
        <fullName evidence="3">Prevent host death protein, Phd antitoxin</fullName>
    </recommendedName>
</protein>
<proteinExistence type="predicted"/>
<evidence type="ECO:0000313" key="1">
    <source>
        <dbReference type="EMBL" id="GAP39009.1"/>
    </source>
</evidence>
<evidence type="ECO:0000313" key="2">
    <source>
        <dbReference type="Proteomes" id="UP000037660"/>
    </source>
</evidence>
<keyword evidence="2" id="KW-1185">Reference proteome</keyword>
<dbReference type="EMBL" id="BBYR01000116">
    <property type="protein sequence ID" value="GAP39009.1"/>
    <property type="molecule type" value="Genomic_DNA"/>
</dbReference>
<sequence>MRVEPQLRADLEAVLRDGETLSEFLETTVRQAVDYRRMQAELDARAEAAWSRFQRTGDAVPASDVVAEMRDRLEARRRELQGRHRPPKA</sequence>